<keyword evidence="9" id="KW-1185">Reference proteome</keyword>
<keyword evidence="4" id="KW-0274">FAD</keyword>
<dbReference type="InterPro" id="IPR050260">
    <property type="entry name" value="FAD-bd_OxRdtase"/>
</dbReference>
<dbReference type="RefSeq" id="WP_009537161.1">
    <property type="nucleotide sequence ID" value="NZ_JH414505.1"/>
</dbReference>
<dbReference type="PATRIC" id="fig|796944.3.peg.2135"/>
<dbReference type="AlphaFoldDB" id="G9WX12"/>
<dbReference type="InterPro" id="IPR001763">
    <property type="entry name" value="Rhodanese-like_dom"/>
</dbReference>
<evidence type="ECO:0000256" key="6">
    <source>
        <dbReference type="ARBA" id="ARBA00023284"/>
    </source>
</evidence>
<reference evidence="8 9" key="1">
    <citation type="submission" date="2011-08" db="EMBL/GenBank/DDBJ databases">
        <title>The Genome Sequence of Oribacterium sp. ACB7.</title>
        <authorList>
            <consortium name="The Broad Institute Genome Sequencing Platform"/>
            <person name="Earl A."/>
            <person name="Ward D."/>
            <person name="Feldgarden M."/>
            <person name="Gevers D."/>
            <person name="Sizova M."/>
            <person name="Hazen A."/>
            <person name="Epstein S."/>
            <person name="Young S.K."/>
            <person name="Zeng Q."/>
            <person name="Gargeya S."/>
            <person name="Fitzgerald M."/>
            <person name="Haas B."/>
            <person name="Abouelleil A."/>
            <person name="Alvarado L."/>
            <person name="Arachchi H.M."/>
            <person name="Berlin A."/>
            <person name="Brown A."/>
            <person name="Chapman S.B."/>
            <person name="Chen Z."/>
            <person name="Dunbar C."/>
            <person name="Freedman E."/>
            <person name="Gearin G."/>
            <person name="Gellesch M."/>
            <person name="Goldberg J."/>
            <person name="Griggs A."/>
            <person name="Gujja S."/>
            <person name="Heiman D."/>
            <person name="Howarth C."/>
            <person name="Larson L."/>
            <person name="Lui A."/>
            <person name="MacDonald P.J.P."/>
            <person name="Montmayeur A."/>
            <person name="Murphy C."/>
            <person name="Neiman D."/>
            <person name="Pearson M."/>
            <person name="Priest M."/>
            <person name="Roberts A."/>
            <person name="Saif S."/>
            <person name="Shea T."/>
            <person name="Shenoy N."/>
            <person name="Sisk P."/>
            <person name="Stolte C."/>
            <person name="Sykes S."/>
            <person name="Wortman J."/>
            <person name="Nusbaum C."/>
            <person name="Birren B."/>
        </authorList>
    </citation>
    <scope>NUCLEOTIDE SEQUENCE [LARGE SCALE GENOMIC DNA]</scope>
    <source>
        <strain evidence="8 9">ACB7</strain>
    </source>
</reference>
<dbReference type="PANTHER" id="PTHR43429:SF1">
    <property type="entry name" value="NAD(P)H SULFUR OXIDOREDUCTASE (COA-DEPENDENT)"/>
    <property type="match status" value="1"/>
</dbReference>
<dbReference type="InterPro" id="IPR036873">
    <property type="entry name" value="Rhodanese-like_dom_sf"/>
</dbReference>
<keyword evidence="5" id="KW-0560">Oxidoreductase</keyword>
<dbReference type="InterPro" id="IPR036188">
    <property type="entry name" value="FAD/NAD-bd_sf"/>
</dbReference>
<dbReference type="SUPFAM" id="SSF51905">
    <property type="entry name" value="FAD/NAD(P)-binding domain"/>
    <property type="match status" value="1"/>
</dbReference>
<dbReference type="HOGENOM" id="CLU_003291_1_2_9"/>
<comment type="caution">
    <text evidence="8">The sequence shown here is derived from an EMBL/GenBank/DDBJ whole genome shotgun (WGS) entry which is preliminary data.</text>
</comment>
<dbReference type="CDD" id="cd00158">
    <property type="entry name" value="RHOD"/>
    <property type="match status" value="1"/>
</dbReference>
<organism evidence="8 9">
    <name type="scientific">Oribacterium asaccharolyticum ACB7</name>
    <dbReference type="NCBI Taxonomy" id="796944"/>
    <lineage>
        <taxon>Bacteria</taxon>
        <taxon>Bacillati</taxon>
        <taxon>Bacillota</taxon>
        <taxon>Clostridia</taxon>
        <taxon>Lachnospirales</taxon>
        <taxon>Lachnospiraceae</taxon>
        <taxon>Oribacterium</taxon>
    </lineage>
</organism>
<evidence type="ECO:0000256" key="4">
    <source>
        <dbReference type="ARBA" id="ARBA00022827"/>
    </source>
</evidence>
<dbReference type="PANTHER" id="PTHR43429">
    <property type="entry name" value="PYRIDINE NUCLEOTIDE-DISULFIDE OXIDOREDUCTASE DOMAIN-CONTAINING"/>
    <property type="match status" value="1"/>
</dbReference>
<evidence type="ECO:0000259" key="7">
    <source>
        <dbReference type="PROSITE" id="PS50206"/>
    </source>
</evidence>
<accession>G9WX12</accession>
<evidence type="ECO:0000256" key="1">
    <source>
        <dbReference type="ARBA" id="ARBA00001974"/>
    </source>
</evidence>
<proteinExistence type="inferred from homology"/>
<dbReference type="SUPFAM" id="SSF55424">
    <property type="entry name" value="FAD/NAD-linked reductases, dimerisation (C-terminal) domain"/>
    <property type="match status" value="1"/>
</dbReference>
<evidence type="ECO:0000256" key="3">
    <source>
        <dbReference type="ARBA" id="ARBA00022630"/>
    </source>
</evidence>
<dbReference type="InterPro" id="IPR023753">
    <property type="entry name" value="FAD/NAD-binding_dom"/>
</dbReference>
<dbReference type="SMART" id="SM00450">
    <property type="entry name" value="RHOD"/>
    <property type="match status" value="1"/>
</dbReference>
<keyword evidence="6" id="KW-0676">Redox-active center</keyword>
<feature type="domain" description="Rhodanese" evidence="7">
    <location>
        <begin position="461"/>
        <end position="549"/>
    </location>
</feature>
<keyword evidence="3" id="KW-0285">Flavoprotein</keyword>
<dbReference type="Gene3D" id="3.50.50.60">
    <property type="entry name" value="FAD/NAD(P)-binding domain"/>
    <property type="match status" value="2"/>
</dbReference>
<name>G9WX12_9FIRM</name>
<dbReference type="SUPFAM" id="SSF52821">
    <property type="entry name" value="Rhodanese/Cell cycle control phosphatase"/>
    <property type="match status" value="1"/>
</dbReference>
<gene>
    <name evidence="8" type="ORF">HMPREF9624_01386</name>
</gene>
<dbReference type="InterPro" id="IPR016156">
    <property type="entry name" value="FAD/NAD-linked_Rdtase_dimer_sf"/>
</dbReference>
<comment type="cofactor">
    <cofactor evidence="1">
        <name>FAD</name>
        <dbReference type="ChEBI" id="CHEBI:57692"/>
    </cofactor>
</comment>
<dbReference type="Gene3D" id="3.40.250.10">
    <property type="entry name" value="Rhodanese-like domain"/>
    <property type="match status" value="1"/>
</dbReference>
<protein>
    <recommendedName>
        <fullName evidence="7">Rhodanese domain-containing protein</fullName>
    </recommendedName>
</protein>
<dbReference type="GO" id="GO:0016491">
    <property type="term" value="F:oxidoreductase activity"/>
    <property type="evidence" value="ECO:0007669"/>
    <property type="project" value="UniProtKB-KW"/>
</dbReference>
<dbReference type="PRINTS" id="PR00368">
    <property type="entry name" value="FADPNR"/>
</dbReference>
<comment type="similarity">
    <text evidence="2">Belongs to the class-III pyridine nucleotide-disulfide oxidoreductase family.</text>
</comment>
<dbReference type="EMBL" id="AFZD01000021">
    <property type="protein sequence ID" value="EHL09345.1"/>
    <property type="molecule type" value="Genomic_DNA"/>
</dbReference>
<dbReference type="Pfam" id="PF00581">
    <property type="entry name" value="Rhodanese"/>
    <property type="match status" value="1"/>
</dbReference>
<dbReference type="Pfam" id="PF07992">
    <property type="entry name" value="Pyr_redox_2"/>
    <property type="match status" value="1"/>
</dbReference>
<dbReference type="PRINTS" id="PR00411">
    <property type="entry name" value="PNDRDTASEI"/>
</dbReference>
<evidence type="ECO:0000256" key="2">
    <source>
        <dbReference type="ARBA" id="ARBA00009130"/>
    </source>
</evidence>
<dbReference type="Proteomes" id="UP000003527">
    <property type="component" value="Unassembled WGS sequence"/>
</dbReference>
<dbReference type="PROSITE" id="PS50206">
    <property type="entry name" value="RHODANESE_3"/>
    <property type="match status" value="1"/>
</dbReference>
<dbReference type="InterPro" id="IPR004099">
    <property type="entry name" value="Pyr_nucl-diS_OxRdtase_dimer"/>
</dbReference>
<evidence type="ECO:0000313" key="8">
    <source>
        <dbReference type="EMBL" id="EHL09345.1"/>
    </source>
</evidence>
<evidence type="ECO:0000256" key="5">
    <source>
        <dbReference type="ARBA" id="ARBA00023002"/>
    </source>
</evidence>
<dbReference type="Pfam" id="PF02852">
    <property type="entry name" value="Pyr_redox_dim"/>
    <property type="match status" value="1"/>
</dbReference>
<sequence length="563" mass="62262">MKIVVVGGVAGGAGVAARARRIDETAEIVMFERGEHLSFSNCCLPFALSGIVDKSDKLVLMTPEGFWEKYRIKALVKHEVTEILPDKKEVKVKNLLTGECFTESYDKLALAPGANAILPASIKGIDRENVFVLKNVSDIKKIEVFVSEKKVKKISVVGGGFIGLEVAENFRAAGKEVSLVEGLSRVLKPLDEEMAQFLHKELLDNGIQLYLGKTVSEIGEGEVVLSSGERLPAEAVIMAIGVSPETKLAKDCGIELGQTGGILVNYNYQTNYPDIYAVGDAIELTNRLSHDKSRLPLAGPAQRQARAAADHMFGETHSNRGVIGSSCLHLFKLNVANTGLNEKDCKEHGYHYDFAYTLSTDKVGLMPDAHPLFFKLIFEKPTGRILGAQAVGKGSADKRIDVIAAMISMNATLEDLKELELCYSPHYSTARDVVNQAALVALNLLHGKFRQVPVYKVRELVESKACIIDVREEKEFARGHLIHAVNIPMSQFRERLSEIPRDVPVYLHCRSSQRSYNVICALQKLGYTNLYNISGSFLGISFYEYYRDKTEGRKPIVTEYNFN</sequence>
<evidence type="ECO:0000313" key="9">
    <source>
        <dbReference type="Proteomes" id="UP000003527"/>
    </source>
</evidence>